<dbReference type="InterPro" id="IPR007235">
    <property type="entry name" value="Glyco_trans_28_C"/>
</dbReference>
<dbReference type="EMBL" id="OBDZ01000003">
    <property type="protein sequence ID" value="SNY15279.1"/>
    <property type="molecule type" value="Genomic_DNA"/>
</dbReference>
<dbReference type="Gene3D" id="3.40.50.2000">
    <property type="entry name" value="Glycogen Phosphorylase B"/>
    <property type="match status" value="1"/>
</dbReference>
<reference evidence="3" key="1">
    <citation type="submission" date="2017-09" db="EMBL/GenBank/DDBJ databases">
        <authorList>
            <person name="Varghese N."/>
            <person name="Submissions S."/>
        </authorList>
    </citation>
    <scope>NUCLEOTIDE SEQUENCE [LARGE SCALE GENOMIC DNA]</scope>
    <source>
        <strain evidence="3">MSL47</strain>
    </source>
</reference>
<feature type="domain" description="Glycosyl transferase family 28 C-terminal" evidence="1">
    <location>
        <begin position="261"/>
        <end position="301"/>
    </location>
</feature>
<dbReference type="SUPFAM" id="SSF53756">
    <property type="entry name" value="UDP-Glycosyltransferase/glycogen phosphorylase"/>
    <property type="match status" value="1"/>
</dbReference>
<dbReference type="PANTHER" id="PTHR38134">
    <property type="entry name" value="SLR1395 PROTEIN"/>
    <property type="match status" value="1"/>
</dbReference>
<evidence type="ECO:0000313" key="3">
    <source>
        <dbReference type="Proteomes" id="UP000219573"/>
    </source>
</evidence>
<organism evidence="2 3">
    <name type="scientific">Orenia metallireducens</name>
    <dbReference type="NCBI Taxonomy" id="1413210"/>
    <lineage>
        <taxon>Bacteria</taxon>
        <taxon>Bacillati</taxon>
        <taxon>Bacillota</taxon>
        <taxon>Clostridia</taxon>
        <taxon>Halanaerobiales</taxon>
        <taxon>Halobacteroidaceae</taxon>
        <taxon>Orenia</taxon>
    </lineage>
</organism>
<dbReference type="AlphaFoldDB" id="A0A285FVH3"/>
<dbReference type="Proteomes" id="UP000219573">
    <property type="component" value="Unassembled WGS sequence"/>
</dbReference>
<accession>A0A285FVH3</accession>
<dbReference type="InterPro" id="IPR053205">
    <property type="entry name" value="GHMP_kinase_L-arabinokinase"/>
</dbReference>
<evidence type="ECO:0000313" key="2">
    <source>
        <dbReference type="EMBL" id="SNY15279.1"/>
    </source>
</evidence>
<gene>
    <name evidence="2" type="ORF">SAMN06265827_1038</name>
</gene>
<dbReference type="GO" id="GO:0016758">
    <property type="term" value="F:hexosyltransferase activity"/>
    <property type="evidence" value="ECO:0007669"/>
    <property type="project" value="InterPro"/>
</dbReference>
<keyword evidence="2" id="KW-0808">Transferase</keyword>
<proteinExistence type="predicted"/>
<dbReference type="PANTHER" id="PTHR38134:SF2">
    <property type="entry name" value="GALACTOKINASE"/>
    <property type="match status" value="1"/>
</dbReference>
<sequence>MNERYICFYISDHGFGHAARSIAIIRGILNKDKQANIIIKTSKPLNFIKESLNKYKDRVIYDYIQNDVGLILNKSSISLNRNLLKQKIKKWVLSWSKYIEKEISFLKKYNVISIISDITPQAFIVAKKLNIKNLGICNFTWYDIYKDIYGEANFLDKIKEAYNMCDKYFIYPFAVDSSFYNNKTDNVGLLSRSIDYERVKEIKRIITKDNKPIIYFGIGKSVDFDYLGNLDIWENDKYTFLLSSGALIKGKNIYKIPKSETETQNYIAACDLVITKAGWSTIAESIIAQVPLVVIKRDEIVEDRNTLRLIEQNNLGISREAHDINSSFLYDLLENNRIKKVYESRDTKFMNNIDLIVNKIIDYSLK</sequence>
<protein>
    <submittedName>
        <fullName evidence="2">UDP:flavonoid glycosyltransferase YjiC, YdhE family</fullName>
    </submittedName>
</protein>
<evidence type="ECO:0000259" key="1">
    <source>
        <dbReference type="Pfam" id="PF04101"/>
    </source>
</evidence>
<keyword evidence="3" id="KW-1185">Reference proteome</keyword>
<dbReference type="RefSeq" id="WP_097016492.1">
    <property type="nucleotide sequence ID" value="NZ_OBDZ01000003.1"/>
</dbReference>
<name>A0A285FVH3_9FIRM</name>
<dbReference type="Pfam" id="PF04101">
    <property type="entry name" value="Glyco_tran_28_C"/>
    <property type="match status" value="1"/>
</dbReference>